<name>A0ABP9G0R0_9MICC</name>
<feature type="region of interest" description="Disordered" evidence="1">
    <location>
        <begin position="66"/>
        <end position="92"/>
    </location>
</feature>
<comment type="caution">
    <text evidence="3">The sequence shown here is derived from an EMBL/GenBank/DDBJ whole genome shotgun (WGS) entry which is preliminary data.</text>
</comment>
<accession>A0ABP9G0R0</accession>
<keyword evidence="2" id="KW-0812">Transmembrane</keyword>
<gene>
    <name evidence="3" type="ORF">GCM10025790_16790</name>
</gene>
<organism evidence="3 4">
    <name type="scientific">Nesterenkonia rhizosphaerae</name>
    <dbReference type="NCBI Taxonomy" id="1348272"/>
    <lineage>
        <taxon>Bacteria</taxon>
        <taxon>Bacillati</taxon>
        <taxon>Actinomycetota</taxon>
        <taxon>Actinomycetes</taxon>
        <taxon>Micrococcales</taxon>
        <taxon>Micrococcaceae</taxon>
        <taxon>Nesterenkonia</taxon>
    </lineage>
</organism>
<sequence>MSAEGQGRQRPRLPRFWTGFLSAVTLAFLADLWRNEGDVLTRSLIYLVLAGPAAFMVLRYVASQEEIPGSEGEQETEDEQDTEGEPGSPPRG</sequence>
<reference evidence="4" key="1">
    <citation type="journal article" date="2019" name="Int. J. Syst. Evol. Microbiol.">
        <title>The Global Catalogue of Microorganisms (GCM) 10K type strain sequencing project: providing services to taxonomists for standard genome sequencing and annotation.</title>
        <authorList>
            <consortium name="The Broad Institute Genomics Platform"/>
            <consortium name="The Broad Institute Genome Sequencing Center for Infectious Disease"/>
            <person name="Wu L."/>
            <person name="Ma J."/>
        </authorList>
    </citation>
    <scope>NUCLEOTIDE SEQUENCE [LARGE SCALE GENOMIC DNA]</scope>
    <source>
        <strain evidence="4">JCM 19129</strain>
    </source>
</reference>
<evidence type="ECO:0000313" key="4">
    <source>
        <dbReference type="Proteomes" id="UP001500368"/>
    </source>
</evidence>
<evidence type="ECO:0000256" key="1">
    <source>
        <dbReference type="SAM" id="MobiDB-lite"/>
    </source>
</evidence>
<feature type="transmembrane region" description="Helical" evidence="2">
    <location>
        <begin position="39"/>
        <end position="58"/>
    </location>
</feature>
<keyword evidence="2" id="KW-0472">Membrane</keyword>
<keyword evidence="2" id="KW-1133">Transmembrane helix</keyword>
<dbReference type="EMBL" id="BAABLW010000007">
    <property type="protein sequence ID" value="GAA4921176.1"/>
    <property type="molecule type" value="Genomic_DNA"/>
</dbReference>
<dbReference type="RefSeq" id="WP_345477599.1">
    <property type="nucleotide sequence ID" value="NZ_BAABLW010000007.1"/>
</dbReference>
<evidence type="ECO:0000313" key="3">
    <source>
        <dbReference type="EMBL" id="GAA4921176.1"/>
    </source>
</evidence>
<keyword evidence="4" id="KW-1185">Reference proteome</keyword>
<feature type="transmembrane region" description="Helical" evidence="2">
    <location>
        <begin position="16"/>
        <end position="33"/>
    </location>
</feature>
<feature type="compositionally biased region" description="Acidic residues" evidence="1">
    <location>
        <begin position="72"/>
        <end position="84"/>
    </location>
</feature>
<dbReference type="Proteomes" id="UP001500368">
    <property type="component" value="Unassembled WGS sequence"/>
</dbReference>
<evidence type="ECO:0000256" key="2">
    <source>
        <dbReference type="SAM" id="Phobius"/>
    </source>
</evidence>
<proteinExistence type="predicted"/>
<protein>
    <submittedName>
        <fullName evidence="3">Uncharacterized protein</fullName>
    </submittedName>
</protein>